<keyword evidence="7" id="KW-1185">Reference proteome</keyword>
<keyword evidence="5" id="KW-0472">Membrane</keyword>
<dbReference type="Pfam" id="PF03018">
    <property type="entry name" value="Dirigent"/>
    <property type="match status" value="1"/>
</dbReference>
<keyword evidence="4" id="KW-0052">Apoplast</keyword>
<accession>A0ABY9C125</accession>
<dbReference type="Proteomes" id="UP001227230">
    <property type="component" value="Chromosome 6"/>
</dbReference>
<comment type="similarity">
    <text evidence="1 4">Belongs to the plant dirigent protein family.</text>
</comment>
<evidence type="ECO:0000256" key="5">
    <source>
        <dbReference type="SAM" id="Phobius"/>
    </source>
</evidence>
<proteinExistence type="inferred from homology"/>
<sequence length="214" mass="24388">MTTRFIYRVQFYVERGYIVTMARVFFILPFYLSFFIFLIFSYAAIPILGDEYSYVKQVDPKKMGMRKEKLSHFRFYWHDIVSGPNPSSIQVVSPPTNSTTAFGLINMIDNPLTVGPKLSSKMVGKAQGLYTSASQEEIGLLMIMNFAFIDDKYNGSTFTVLGRNTVLSKVREMSVIGGSGLFRFAKGYVQVKTYTFNSTTKDATIEYNAYVLHY</sequence>
<comment type="function">
    <text evidence="4">Dirigent proteins impart stereoselectivity on the phenoxy radical-coupling reaction, yielding optically active lignans from two molecules of coniferyl alcohol in the biosynthesis of lignans, flavonolignans, and alkaloids and thus plays a central role in plant secondary metabolism.</text>
</comment>
<evidence type="ECO:0000313" key="6">
    <source>
        <dbReference type="EMBL" id="WJZ88479.1"/>
    </source>
</evidence>
<dbReference type="EMBL" id="CP126653">
    <property type="protein sequence ID" value="WJZ88479.1"/>
    <property type="molecule type" value="Genomic_DNA"/>
</dbReference>
<comment type="subcellular location">
    <subcellularLocation>
        <location evidence="4">Secreted</location>
        <location evidence="4">Extracellular space</location>
        <location evidence="4">Apoplast</location>
    </subcellularLocation>
</comment>
<gene>
    <name evidence="6" type="ORF">VitviT2T_007773</name>
</gene>
<evidence type="ECO:0000256" key="3">
    <source>
        <dbReference type="ARBA" id="ARBA00022525"/>
    </source>
</evidence>
<organism evidence="6 7">
    <name type="scientific">Vitis vinifera</name>
    <name type="common">Grape</name>
    <dbReference type="NCBI Taxonomy" id="29760"/>
    <lineage>
        <taxon>Eukaryota</taxon>
        <taxon>Viridiplantae</taxon>
        <taxon>Streptophyta</taxon>
        <taxon>Embryophyta</taxon>
        <taxon>Tracheophyta</taxon>
        <taxon>Spermatophyta</taxon>
        <taxon>Magnoliopsida</taxon>
        <taxon>eudicotyledons</taxon>
        <taxon>Gunneridae</taxon>
        <taxon>Pentapetalae</taxon>
        <taxon>rosids</taxon>
        <taxon>Vitales</taxon>
        <taxon>Vitaceae</taxon>
        <taxon>Viteae</taxon>
        <taxon>Vitis</taxon>
    </lineage>
</organism>
<dbReference type="PANTHER" id="PTHR21495">
    <property type="entry name" value="NUCLEOPORIN-RELATED"/>
    <property type="match status" value="1"/>
</dbReference>
<feature type="transmembrane region" description="Helical" evidence="5">
    <location>
        <begin position="21"/>
        <end position="45"/>
    </location>
</feature>
<reference evidence="6 7" key="1">
    <citation type="journal article" date="2023" name="Hortic Res">
        <title>The complete reference genome for grapevine (Vitis vinifera L.) genetics and breeding.</title>
        <authorList>
            <person name="Shi X."/>
            <person name="Cao S."/>
            <person name="Wang X."/>
            <person name="Huang S."/>
            <person name="Wang Y."/>
            <person name="Liu Z."/>
            <person name="Liu W."/>
            <person name="Leng X."/>
            <person name="Peng Y."/>
            <person name="Wang N."/>
            <person name="Wang Y."/>
            <person name="Ma Z."/>
            <person name="Xu X."/>
            <person name="Zhang F."/>
            <person name="Xue H."/>
            <person name="Zhong H."/>
            <person name="Wang Y."/>
            <person name="Zhang K."/>
            <person name="Velt A."/>
            <person name="Avia K."/>
            <person name="Holtgrawe D."/>
            <person name="Grimplet J."/>
            <person name="Matus J.T."/>
            <person name="Ware D."/>
            <person name="Wu X."/>
            <person name="Wang H."/>
            <person name="Liu C."/>
            <person name="Fang Y."/>
            <person name="Rustenholz C."/>
            <person name="Cheng Z."/>
            <person name="Xiao H."/>
            <person name="Zhou Y."/>
        </authorList>
    </citation>
    <scope>NUCLEOTIDE SEQUENCE [LARGE SCALE GENOMIC DNA]</scope>
    <source>
        <strain evidence="7">cv. Pinot noir / PN40024</strain>
        <tissue evidence="6">Leaf</tissue>
    </source>
</reference>
<dbReference type="Gene3D" id="2.40.480.10">
    <property type="entry name" value="Allene oxide cyclase-like"/>
    <property type="match status" value="1"/>
</dbReference>
<name>A0ABY9C125_VITVI</name>
<dbReference type="InterPro" id="IPR044859">
    <property type="entry name" value="Allene_oxi_cyc_Dirigent"/>
</dbReference>
<evidence type="ECO:0000256" key="1">
    <source>
        <dbReference type="ARBA" id="ARBA00010746"/>
    </source>
</evidence>
<evidence type="ECO:0000256" key="2">
    <source>
        <dbReference type="ARBA" id="ARBA00011738"/>
    </source>
</evidence>
<keyword evidence="5" id="KW-0812">Transmembrane</keyword>
<keyword evidence="5" id="KW-1133">Transmembrane helix</keyword>
<keyword evidence="3 4" id="KW-0964">Secreted</keyword>
<dbReference type="InterPro" id="IPR004265">
    <property type="entry name" value="Dirigent"/>
</dbReference>
<evidence type="ECO:0000313" key="7">
    <source>
        <dbReference type="Proteomes" id="UP001227230"/>
    </source>
</evidence>
<evidence type="ECO:0000256" key="4">
    <source>
        <dbReference type="RuleBase" id="RU363099"/>
    </source>
</evidence>
<comment type="subunit">
    <text evidence="2 4">Homodimer.</text>
</comment>
<protein>
    <recommendedName>
        <fullName evidence="4">Dirigent protein</fullName>
    </recommendedName>
</protein>